<evidence type="ECO:0000313" key="2">
    <source>
        <dbReference type="EMBL" id="NGG37066.1"/>
    </source>
</evidence>
<dbReference type="GO" id="GO:0051287">
    <property type="term" value="F:NAD binding"/>
    <property type="evidence" value="ECO:0007669"/>
    <property type="project" value="InterPro"/>
</dbReference>
<comment type="caution">
    <text evidence="3">The sequence shown here is derived from an EMBL/GenBank/DDBJ whole genome shotgun (WGS) entry which is preliminary data.</text>
</comment>
<dbReference type="Gene3D" id="3.40.50.720">
    <property type="entry name" value="NAD(P)-binding Rossmann-like Domain"/>
    <property type="match status" value="1"/>
</dbReference>
<organism evidence="3 4">
    <name type="scientific">Bifidobacterium bifidum</name>
    <dbReference type="NCBI Taxonomy" id="1681"/>
    <lineage>
        <taxon>Bacteria</taxon>
        <taxon>Bacillati</taxon>
        <taxon>Actinomycetota</taxon>
        <taxon>Actinomycetes</taxon>
        <taxon>Bifidobacteriales</taxon>
        <taxon>Bifidobacteriaceae</taxon>
        <taxon>Bifidobacterium</taxon>
    </lineage>
</organism>
<dbReference type="AlphaFoldDB" id="A0A0H2PAJ2"/>
<dbReference type="EMBL" id="QRLR01000002">
    <property type="protein sequence ID" value="RHJ23678.1"/>
    <property type="molecule type" value="Genomic_DNA"/>
</dbReference>
<dbReference type="Pfam" id="PF02826">
    <property type="entry name" value="2-Hacid_dh_C"/>
    <property type="match status" value="1"/>
</dbReference>
<protein>
    <submittedName>
        <fullName evidence="3">Hydroxyacid dehydrogenase</fullName>
    </submittedName>
</protein>
<proteinExistence type="predicted"/>
<dbReference type="InterPro" id="IPR036291">
    <property type="entry name" value="NAD(P)-bd_dom_sf"/>
</dbReference>
<evidence type="ECO:0000313" key="3">
    <source>
        <dbReference type="EMBL" id="RHJ23678.1"/>
    </source>
</evidence>
<evidence type="ECO:0000313" key="5">
    <source>
        <dbReference type="Proteomes" id="UP000488776"/>
    </source>
</evidence>
<name>A0A0H2PAJ2_BIFBI</name>
<reference evidence="3 4" key="1">
    <citation type="submission" date="2018-08" db="EMBL/GenBank/DDBJ databases">
        <title>A genome reference for cultivated species of the human gut microbiota.</title>
        <authorList>
            <person name="Zou Y."/>
            <person name="Xue W."/>
            <person name="Luo G."/>
        </authorList>
    </citation>
    <scope>NUCLEOTIDE SEQUENCE [LARGE SCALE GENOMIC DNA]</scope>
    <source>
        <strain evidence="3 4">AM12-10</strain>
    </source>
</reference>
<dbReference type="EMBL" id="JAAJBJ010000010">
    <property type="protein sequence ID" value="NGG37066.1"/>
    <property type="molecule type" value="Genomic_DNA"/>
</dbReference>
<feature type="domain" description="D-isomer specific 2-hydroxyacid dehydrogenase NAD-binding" evidence="1">
    <location>
        <begin position="4"/>
        <end position="61"/>
    </location>
</feature>
<dbReference type="RefSeq" id="WP_047284548.1">
    <property type="nucleotide sequence ID" value="NZ_JAAJBJ010000010.1"/>
</dbReference>
<evidence type="ECO:0000259" key="1">
    <source>
        <dbReference type="Pfam" id="PF02826"/>
    </source>
</evidence>
<dbReference type="SUPFAM" id="SSF51735">
    <property type="entry name" value="NAD(P)-binding Rossmann-fold domains"/>
    <property type="match status" value="1"/>
</dbReference>
<gene>
    <name evidence="3" type="ORF">DW137_03250</name>
    <name evidence="2" type="ORF">G5T23_08650</name>
</gene>
<dbReference type="Proteomes" id="UP000488776">
    <property type="component" value="Unassembled WGS sequence"/>
</dbReference>
<accession>A0A0H2PAJ2</accession>
<sequence length="90" mass="9777">MSIYARQQGERRWHDVGRALSVRGSTVLVVGTGGIGSHFASICKAMGANTLGVRRDPTRTAEGIDRMYRIGERKALCSRRTSDESPALNG</sequence>
<dbReference type="InterPro" id="IPR006140">
    <property type="entry name" value="D-isomer_DH_NAD-bd"/>
</dbReference>
<evidence type="ECO:0000313" key="4">
    <source>
        <dbReference type="Proteomes" id="UP000283727"/>
    </source>
</evidence>
<reference evidence="2 5" key="2">
    <citation type="submission" date="2020-02" db="EMBL/GenBank/DDBJ databases">
        <title>Antibiotic susceptibility profiles of lactic acid bacteria isolated from the human vagina and genetic basis of atypical resistances.</title>
        <authorList>
            <person name="Sirichoat A."/>
            <person name="Florez A.B."/>
            <person name="Vazquez L."/>
            <person name="Buppasiri P."/>
            <person name="Panya M."/>
            <person name="Lulitanond V."/>
            <person name="Mayo B."/>
        </authorList>
    </citation>
    <scope>NUCLEOTIDE SEQUENCE [LARGE SCALE GENOMIC DNA]</scope>
    <source>
        <strain evidence="2 5">VA07-1AN</strain>
    </source>
</reference>
<dbReference type="Proteomes" id="UP000283727">
    <property type="component" value="Unassembled WGS sequence"/>
</dbReference>